<evidence type="ECO:0000313" key="1">
    <source>
        <dbReference type="EMBL" id="GGA66782.1"/>
    </source>
</evidence>
<dbReference type="EMBL" id="BMIF01000005">
    <property type="protein sequence ID" value="GGA66782.1"/>
    <property type="molecule type" value="Genomic_DNA"/>
</dbReference>
<name>A0A916RRE9_9HYPH</name>
<dbReference type="InterPro" id="IPR010451">
    <property type="entry name" value="Acetoacetate_decarboxylase"/>
</dbReference>
<proteinExistence type="predicted"/>
<comment type="caution">
    <text evidence="1">The sequence shown here is derived from an EMBL/GenBank/DDBJ whole genome shotgun (WGS) entry which is preliminary data.</text>
</comment>
<reference evidence="1" key="2">
    <citation type="submission" date="2020-09" db="EMBL/GenBank/DDBJ databases">
        <authorList>
            <person name="Sun Q."/>
            <person name="Zhou Y."/>
        </authorList>
    </citation>
    <scope>NUCLEOTIDE SEQUENCE</scope>
    <source>
        <strain evidence="1">CGMCC 1.15320</strain>
    </source>
</reference>
<organism evidence="1 2">
    <name type="scientific">Nitratireductor aestuarii</name>
    <dbReference type="NCBI Taxonomy" id="1735103"/>
    <lineage>
        <taxon>Bacteria</taxon>
        <taxon>Pseudomonadati</taxon>
        <taxon>Pseudomonadota</taxon>
        <taxon>Alphaproteobacteria</taxon>
        <taxon>Hyphomicrobiales</taxon>
        <taxon>Phyllobacteriaceae</taxon>
        <taxon>Nitratireductor</taxon>
    </lineage>
</organism>
<dbReference type="GO" id="GO:0016829">
    <property type="term" value="F:lyase activity"/>
    <property type="evidence" value="ECO:0007669"/>
    <property type="project" value="InterPro"/>
</dbReference>
<dbReference type="AlphaFoldDB" id="A0A916RRE9"/>
<dbReference type="RefSeq" id="WP_188720990.1">
    <property type="nucleotide sequence ID" value="NZ_BMIF01000005.1"/>
</dbReference>
<dbReference type="Proteomes" id="UP000636264">
    <property type="component" value="Unassembled WGS sequence"/>
</dbReference>
<gene>
    <name evidence="1" type="ORF">GCM10011385_20840</name>
</gene>
<sequence>MTKLVNGQLTPNKFGFTMPASNPPIDRPPYHFRNIESMTITYETPTEAAAALLPEGLMLPEKTSLAQVTFNKFHFSTVGCYNEAIFGINCFWEGEPVVYYDTILVDNEVGLITGREPYGFAKLFGNITFERENNLIVATAERPAGKRLVTGVVRPRDVIEPGPSVPAVALKVIPSPEEGAPPEVCELVMLRTIKNVVQGSDGQYEAFTGPGNISFDSESVINPCFRLPVLRTVRASWGYYNFTLPYGKILKRYTPTVAAVTNFNGELEPSA</sequence>
<evidence type="ECO:0000313" key="2">
    <source>
        <dbReference type="Proteomes" id="UP000636264"/>
    </source>
</evidence>
<dbReference type="Gene3D" id="2.40.400.10">
    <property type="entry name" value="Acetoacetate decarboxylase-like"/>
    <property type="match status" value="1"/>
</dbReference>
<dbReference type="Pfam" id="PF06314">
    <property type="entry name" value="ADC"/>
    <property type="match status" value="1"/>
</dbReference>
<dbReference type="InterPro" id="IPR023375">
    <property type="entry name" value="ADC_dom_sf"/>
</dbReference>
<reference evidence="1" key="1">
    <citation type="journal article" date="2014" name="Int. J. Syst. Evol. Microbiol.">
        <title>Complete genome sequence of Corynebacterium casei LMG S-19264T (=DSM 44701T), isolated from a smear-ripened cheese.</title>
        <authorList>
            <consortium name="US DOE Joint Genome Institute (JGI-PGF)"/>
            <person name="Walter F."/>
            <person name="Albersmeier A."/>
            <person name="Kalinowski J."/>
            <person name="Ruckert C."/>
        </authorList>
    </citation>
    <scope>NUCLEOTIDE SEQUENCE</scope>
    <source>
        <strain evidence="1">CGMCC 1.15320</strain>
    </source>
</reference>
<protein>
    <submittedName>
        <fullName evidence="1">Acetoacetate decarboxylase</fullName>
    </submittedName>
</protein>
<keyword evidence="2" id="KW-1185">Reference proteome</keyword>
<dbReference type="SUPFAM" id="SSF160104">
    <property type="entry name" value="Acetoacetate decarboxylase-like"/>
    <property type="match status" value="1"/>
</dbReference>
<accession>A0A916RRE9</accession>